<dbReference type="PANTHER" id="PTHR36927:SF3">
    <property type="entry name" value="GLUCANS BIOSYNTHESIS PROTEIN C"/>
    <property type="match status" value="1"/>
</dbReference>
<dbReference type="EC" id="2.1.-.-" evidence="3"/>
<dbReference type="InterPro" id="IPR002656">
    <property type="entry name" value="Acyl_transf_3_dom"/>
</dbReference>
<evidence type="ECO:0000313" key="4">
    <source>
        <dbReference type="Proteomes" id="UP000236884"/>
    </source>
</evidence>
<keyword evidence="4" id="KW-1185">Reference proteome</keyword>
<accession>A0A0S3PQ17</accession>
<dbReference type="RefSeq" id="WP_096351288.1">
    <property type="nucleotide sequence ID" value="NZ_AP014946.1"/>
</dbReference>
<feature type="transmembrane region" description="Helical" evidence="1">
    <location>
        <begin position="277"/>
        <end position="296"/>
    </location>
</feature>
<gene>
    <name evidence="3" type="primary">mdoC_1</name>
    <name evidence="3" type="ORF">GJW-30_1_00521</name>
</gene>
<evidence type="ECO:0000259" key="2">
    <source>
        <dbReference type="Pfam" id="PF01757"/>
    </source>
</evidence>
<feature type="transmembrane region" description="Helical" evidence="1">
    <location>
        <begin position="222"/>
        <end position="239"/>
    </location>
</feature>
<keyword evidence="1" id="KW-0812">Transmembrane</keyword>
<feature type="transmembrane region" description="Helical" evidence="1">
    <location>
        <begin position="15"/>
        <end position="38"/>
    </location>
</feature>
<keyword evidence="1" id="KW-1133">Transmembrane helix</keyword>
<reference evidence="3 4" key="1">
    <citation type="submission" date="2015-08" db="EMBL/GenBank/DDBJ databases">
        <title>Investigation of the bacterial diversity of lava forest soil.</title>
        <authorList>
            <person name="Lee J.S."/>
        </authorList>
    </citation>
    <scope>NUCLEOTIDE SEQUENCE [LARGE SCALE GENOMIC DNA]</scope>
    <source>
        <strain evidence="3 4">GJW-30</strain>
    </source>
</reference>
<dbReference type="AlphaFoldDB" id="A0A0S3PQ17"/>
<dbReference type="InterPro" id="IPR050623">
    <property type="entry name" value="Glucan_succinyl_AcylTrfase"/>
</dbReference>
<feature type="transmembrane region" description="Helical" evidence="1">
    <location>
        <begin position="251"/>
        <end position="271"/>
    </location>
</feature>
<feature type="transmembrane region" description="Helical" evidence="1">
    <location>
        <begin position="345"/>
        <end position="363"/>
    </location>
</feature>
<proteinExistence type="predicted"/>
<keyword evidence="3" id="KW-0808">Transferase</keyword>
<feature type="transmembrane region" description="Helical" evidence="1">
    <location>
        <begin position="194"/>
        <end position="210"/>
    </location>
</feature>
<keyword evidence="1" id="KW-0472">Membrane</keyword>
<feature type="transmembrane region" description="Helical" evidence="1">
    <location>
        <begin position="92"/>
        <end position="110"/>
    </location>
</feature>
<feature type="transmembrane region" description="Helical" evidence="1">
    <location>
        <begin position="317"/>
        <end position="339"/>
    </location>
</feature>
<evidence type="ECO:0000256" key="1">
    <source>
        <dbReference type="SAM" id="Phobius"/>
    </source>
</evidence>
<feature type="transmembrane region" description="Helical" evidence="1">
    <location>
        <begin position="58"/>
        <end position="76"/>
    </location>
</feature>
<sequence length="396" mass="44380">MKTDQIAERRIDLDWLRIAAFGLLILYHVGMLYVPWTFHVKSVHAGPALEPLMLAVNPWRLGLLFLISGVASRFMLQKVTAGGFARQRSARLLIPLLFGMLVIVPPQSYFEVAAKYGFTGSFLDFYLHDYLGWMHMYRTPSGVKTGLILPTWNHLWFVVYLWVYTLVAAVVALSPRGLNAIEGLADRHVTPLRLIVVPIALLIAYRLTLSQYPMTRALFDDPYGHALYFTMFAIGFVIARSDRALDIIERLRWPALSLAVASYVAFIALRGKGFPTLGAFTYGINEWTATLTILGFGRRYLGRSDGPVRRYLTDAIFPYYIVHQTALIALAVWLKPFALPAFTEFAAIVIGTAFCCAITYEIVRRVPLLRAPFGLRRSAAAKASPQPPRPAHCAAP</sequence>
<feature type="domain" description="Acyltransferase 3" evidence="2">
    <location>
        <begin position="12"/>
        <end position="360"/>
    </location>
</feature>
<dbReference type="EMBL" id="AP014946">
    <property type="protein sequence ID" value="BAT58009.1"/>
    <property type="molecule type" value="Genomic_DNA"/>
</dbReference>
<dbReference type="PANTHER" id="PTHR36927">
    <property type="entry name" value="BLR4337 PROTEIN"/>
    <property type="match status" value="1"/>
</dbReference>
<dbReference type="Proteomes" id="UP000236884">
    <property type="component" value="Chromosome"/>
</dbReference>
<dbReference type="GO" id="GO:0016747">
    <property type="term" value="F:acyltransferase activity, transferring groups other than amino-acyl groups"/>
    <property type="evidence" value="ECO:0007669"/>
    <property type="project" value="InterPro"/>
</dbReference>
<evidence type="ECO:0000313" key="3">
    <source>
        <dbReference type="EMBL" id="BAT58009.1"/>
    </source>
</evidence>
<dbReference type="Pfam" id="PF01757">
    <property type="entry name" value="Acyl_transf_3"/>
    <property type="match status" value="1"/>
</dbReference>
<organism evidence="3 4">
    <name type="scientific">Variibacter gotjawalensis</name>
    <dbReference type="NCBI Taxonomy" id="1333996"/>
    <lineage>
        <taxon>Bacteria</taxon>
        <taxon>Pseudomonadati</taxon>
        <taxon>Pseudomonadota</taxon>
        <taxon>Alphaproteobacteria</taxon>
        <taxon>Hyphomicrobiales</taxon>
        <taxon>Nitrobacteraceae</taxon>
        <taxon>Variibacter</taxon>
    </lineage>
</organism>
<dbReference type="KEGG" id="vgo:GJW-30_1_00521"/>
<feature type="transmembrane region" description="Helical" evidence="1">
    <location>
        <begin position="154"/>
        <end position="173"/>
    </location>
</feature>
<dbReference type="OrthoDB" id="9809782at2"/>
<protein>
    <submittedName>
        <fullName evidence="3">Glucans biosynthesis protein C</fullName>
        <ecNumber evidence="3">2.1.-.-</ecNumber>
    </submittedName>
</protein>
<name>A0A0S3PQ17_9BRAD</name>